<reference evidence="3 4" key="1">
    <citation type="submission" date="2015-10" db="EMBL/GenBank/DDBJ databases">
        <title>Draft genome sequence of Salegentibacter salinarum KCTC 12975.</title>
        <authorList>
            <person name="Lin W."/>
            <person name="Zheng Q."/>
        </authorList>
    </citation>
    <scope>NUCLEOTIDE SEQUENCE [LARGE SCALE GENOMIC DNA]</scope>
    <source>
        <strain evidence="3 4">KCTC 12975</strain>
    </source>
</reference>
<dbReference type="AlphaFoldDB" id="A0A2N0TUB5"/>
<evidence type="ECO:0000313" key="3">
    <source>
        <dbReference type="EMBL" id="PKD18306.1"/>
    </source>
</evidence>
<dbReference type="EMBL" id="LKTS01000023">
    <property type="protein sequence ID" value="PKD18306.1"/>
    <property type="molecule type" value="Genomic_DNA"/>
</dbReference>
<accession>A0A2N0TUB5</accession>
<proteinExistence type="predicted"/>
<keyword evidence="1" id="KW-1133">Transmembrane helix</keyword>
<dbReference type="NCBIfam" id="TIGR02226">
    <property type="entry name" value="two_anch"/>
    <property type="match status" value="1"/>
</dbReference>
<dbReference type="OrthoDB" id="890881at2"/>
<dbReference type="PANTHER" id="PTHR37464:SF1">
    <property type="entry name" value="BLL2463 PROTEIN"/>
    <property type="match status" value="1"/>
</dbReference>
<dbReference type="Proteomes" id="UP000232673">
    <property type="component" value="Unassembled WGS sequence"/>
</dbReference>
<sequence length="417" mass="47753">MFFVNPSFLWALIGLAVPVAIHLWSKKEGKTIKVGSIKFLQESDSQKSRSIKLNELWLLLLRMLIITIVGLILAEPHLNYKAENSPITYLVESSLLSSLEVKSLTDSLNNTAELRFLQSGFPEYQPEIENNFSETPSYWQLAVEMQTLKTDSIVVFTNAFLSGIKGKRPEISKNINWINLNPGETEKNRVGAIKKGDSLELISAISDAESFRFQKEKQHTSSGNQESELKNVPVLEVDPLQITIYSDEEFQAERRYLEASFLAVGKYLEQPIEIRSFEEDNFKPDSDEFLVWLSEKPVPKTEGKILNFRRGTLANSLIETGNSKNEYYLTNELNSENVVEEHLGEQLIQMLDLYSEIENVANKYDRRIMNVGILKPNFETGLAPIKNKEGRDIVKYLWILLIIFILSERILARVRKQ</sequence>
<feature type="transmembrane region" description="Helical" evidence="1">
    <location>
        <begin position="6"/>
        <end position="24"/>
    </location>
</feature>
<comment type="caution">
    <text evidence="3">The sequence shown here is derived from an EMBL/GenBank/DDBJ whole genome shotgun (WGS) entry which is preliminary data.</text>
</comment>
<evidence type="ECO:0000259" key="2">
    <source>
        <dbReference type="Pfam" id="PF07584"/>
    </source>
</evidence>
<dbReference type="Pfam" id="PF07584">
    <property type="entry name" value="BatA"/>
    <property type="match status" value="1"/>
</dbReference>
<evidence type="ECO:0000256" key="1">
    <source>
        <dbReference type="SAM" id="Phobius"/>
    </source>
</evidence>
<dbReference type="STRING" id="447422.SAMN05660903_00799"/>
<organism evidence="3 4">
    <name type="scientific">Salegentibacter salinarum</name>
    <dbReference type="NCBI Taxonomy" id="447422"/>
    <lineage>
        <taxon>Bacteria</taxon>
        <taxon>Pseudomonadati</taxon>
        <taxon>Bacteroidota</taxon>
        <taxon>Flavobacteriia</taxon>
        <taxon>Flavobacteriales</taxon>
        <taxon>Flavobacteriaceae</taxon>
        <taxon>Salegentibacter</taxon>
    </lineage>
</organism>
<gene>
    <name evidence="3" type="ORF">APR41_03910</name>
</gene>
<evidence type="ECO:0000313" key="4">
    <source>
        <dbReference type="Proteomes" id="UP000232673"/>
    </source>
</evidence>
<dbReference type="InterPro" id="IPR024163">
    <property type="entry name" value="Aerotolerance_reg_N"/>
</dbReference>
<keyword evidence="1" id="KW-0812">Transmembrane</keyword>
<feature type="transmembrane region" description="Helical" evidence="1">
    <location>
        <begin position="56"/>
        <end position="74"/>
    </location>
</feature>
<name>A0A2N0TUB5_9FLAO</name>
<dbReference type="RefSeq" id="WP_079711938.1">
    <property type="nucleotide sequence ID" value="NZ_FUZC01000002.1"/>
</dbReference>
<dbReference type="PANTHER" id="PTHR37464">
    <property type="entry name" value="BLL2463 PROTEIN"/>
    <property type="match status" value="1"/>
</dbReference>
<dbReference type="InterPro" id="IPR011933">
    <property type="entry name" value="Double_TM_dom"/>
</dbReference>
<keyword evidence="4" id="KW-1185">Reference proteome</keyword>
<feature type="domain" description="Aerotolerance regulator N-terminal" evidence="2">
    <location>
        <begin position="1"/>
        <end position="76"/>
    </location>
</feature>
<protein>
    <recommendedName>
        <fullName evidence="2">Aerotolerance regulator N-terminal domain-containing protein</fullName>
    </recommendedName>
</protein>
<keyword evidence="1" id="KW-0472">Membrane</keyword>